<dbReference type="Proteomes" id="UP000500882">
    <property type="component" value="Chromosome"/>
</dbReference>
<dbReference type="SUPFAM" id="SSF48452">
    <property type="entry name" value="TPR-like"/>
    <property type="match status" value="1"/>
</dbReference>
<dbReference type="InterPro" id="IPR012944">
    <property type="entry name" value="SusD_RagB_dom"/>
</dbReference>
<accession>A0A139KLA5</accession>
<evidence type="ECO:0000259" key="6">
    <source>
        <dbReference type="Pfam" id="PF07980"/>
    </source>
</evidence>
<protein>
    <submittedName>
        <fullName evidence="8">Starch-binding protein</fullName>
    </submittedName>
</protein>
<feature type="domain" description="RagB/SusD" evidence="6">
    <location>
        <begin position="356"/>
        <end position="673"/>
    </location>
</feature>
<comment type="subcellular location">
    <subcellularLocation>
        <location evidence="1">Cell outer membrane</location>
    </subcellularLocation>
</comment>
<keyword evidence="4" id="KW-0472">Membrane</keyword>
<dbReference type="Pfam" id="PF07980">
    <property type="entry name" value="SusD_RagB"/>
    <property type="match status" value="1"/>
</dbReference>
<dbReference type="Pfam" id="PF14322">
    <property type="entry name" value="SusD-like_3"/>
    <property type="match status" value="1"/>
</dbReference>
<dbReference type="Gene3D" id="1.25.40.390">
    <property type="match status" value="1"/>
</dbReference>
<evidence type="ECO:0000256" key="4">
    <source>
        <dbReference type="ARBA" id="ARBA00023136"/>
    </source>
</evidence>
<feature type="domain" description="SusD-like N-terminal" evidence="7">
    <location>
        <begin position="75"/>
        <end position="239"/>
    </location>
</feature>
<dbReference type="PROSITE" id="PS51257">
    <property type="entry name" value="PROKAR_LIPOPROTEIN"/>
    <property type="match status" value="1"/>
</dbReference>
<proteinExistence type="inferred from homology"/>
<evidence type="ECO:0000256" key="1">
    <source>
        <dbReference type="ARBA" id="ARBA00004442"/>
    </source>
</evidence>
<evidence type="ECO:0000313" key="8">
    <source>
        <dbReference type="EMBL" id="BCA49322.1"/>
    </source>
</evidence>
<evidence type="ECO:0000313" key="9">
    <source>
        <dbReference type="Proteomes" id="UP000500882"/>
    </source>
</evidence>
<gene>
    <name evidence="8" type="ORF">BatF92_12640</name>
</gene>
<evidence type="ECO:0000259" key="7">
    <source>
        <dbReference type="Pfam" id="PF14322"/>
    </source>
</evidence>
<dbReference type="AlphaFoldDB" id="A0A139KLA5"/>
<evidence type="ECO:0000256" key="5">
    <source>
        <dbReference type="ARBA" id="ARBA00023237"/>
    </source>
</evidence>
<reference evidence="8 9" key="1">
    <citation type="submission" date="2020-02" db="EMBL/GenBank/DDBJ databases">
        <title>Whole-genome sequencing and comparative analysis of the genomes of Bacteroides thetaiotaomicron and Escherichia coli isolated from a healthy resident in Vietnam.</title>
        <authorList>
            <person name="Mohsin M."/>
            <person name="Tanaka K."/>
            <person name="Kawahara R."/>
            <person name="Kondo S."/>
            <person name="Noguchi H."/>
            <person name="Motooka D."/>
            <person name="Nakamura S."/>
            <person name="Khong D.T."/>
            <person name="Nguyen T.N."/>
            <person name="Tran H.T."/>
            <person name="Yamamoto Y."/>
        </authorList>
    </citation>
    <scope>NUCLEOTIDE SEQUENCE [LARGE SCALE GENOMIC DNA]</scope>
    <source>
        <strain evidence="8 9">F9-2</strain>
    </source>
</reference>
<evidence type="ECO:0000256" key="3">
    <source>
        <dbReference type="ARBA" id="ARBA00022729"/>
    </source>
</evidence>
<evidence type="ECO:0000256" key="2">
    <source>
        <dbReference type="ARBA" id="ARBA00006275"/>
    </source>
</evidence>
<comment type="similarity">
    <text evidence="2">Belongs to the SusD family.</text>
</comment>
<keyword evidence="5" id="KW-0998">Cell outer membrane</keyword>
<name>A0A139KLA5_BACT4</name>
<dbReference type="EMBL" id="AP022660">
    <property type="protein sequence ID" value="BCA49322.1"/>
    <property type="molecule type" value="Genomic_DNA"/>
</dbReference>
<sequence>MNYMRKLILHSILLLSVFSISSCNYLDVDKWFDDTMKYDSIFSRKEYLERYMWNVASMFPDEGDFLNSPATAGPLATDEAFETFNAETYTGMAYVTGAINEENITNKDAKKKKSIYQWDTMYKIIRKANIILSRMDEVTDMSNLEKPDIWAYTYFMRAYAYYHLIMDFGPVILVGDQVYPSNEQPEAYANVRATYDESVDYACEQFELAAQYLPETQPNSSFGRPTKGAAYALIARLRLIQASPLYNGRGQTYFGNWKRSSDGVFYISQQYDDRKWAVAAAACERVMDMGRYELHTVPADKDSFVPPTNENQAFPNGVGGIDPLKSYSYMFNGETDGRKNKEFIWGRTTGNLCIRESFPHSMDGYNGMGVTQKMVNMFYMNDGTDNYPEDAKPYKEDGTYDNTNFSTEDETFSEYVLKSGVFNMYRNREMRFYANIGFSGRFWKARSYSGSDAKKEQMIKYDNSSVTDGKHSSSGNVNNYPATGYVITKYVHDDDAFSSPGGILMEKFFPIIRYAEILLAYSEALNNLQGSYSIELKGSNGETKVYEESRDIYKIKQAFNPIRYRVGLPGVKDDELASVDGFNKILQRERAIEFLYENQRYYDVRRWGIYEESEKEAIQGMDLSKDEMSGYFYPVVVDHPWIRHRVVDRKMVFLPIGKYEIRKVDGLDQNPGWGD</sequence>
<organism evidence="8 9">
    <name type="scientific">Bacteroides thetaiotaomicron</name>
    <dbReference type="NCBI Taxonomy" id="818"/>
    <lineage>
        <taxon>Bacteria</taxon>
        <taxon>Pseudomonadati</taxon>
        <taxon>Bacteroidota</taxon>
        <taxon>Bacteroidia</taxon>
        <taxon>Bacteroidales</taxon>
        <taxon>Bacteroidaceae</taxon>
        <taxon>Bacteroides</taxon>
    </lineage>
</organism>
<keyword evidence="3" id="KW-0732">Signal</keyword>
<dbReference type="GO" id="GO:0009279">
    <property type="term" value="C:cell outer membrane"/>
    <property type="evidence" value="ECO:0007669"/>
    <property type="project" value="UniProtKB-SubCell"/>
</dbReference>
<dbReference type="InterPro" id="IPR033985">
    <property type="entry name" value="SusD-like_N"/>
</dbReference>
<dbReference type="InterPro" id="IPR011990">
    <property type="entry name" value="TPR-like_helical_dom_sf"/>
</dbReference>